<evidence type="ECO:0000256" key="2">
    <source>
        <dbReference type="ARBA" id="ARBA00023015"/>
    </source>
</evidence>
<evidence type="ECO:0000256" key="3">
    <source>
        <dbReference type="ARBA" id="ARBA00023082"/>
    </source>
</evidence>
<dbReference type="AlphaFoldDB" id="A0A0A3IEJ0"/>
<protein>
    <submittedName>
        <fullName evidence="8">RNA polymerase subunit sigma-24</fullName>
    </submittedName>
</protein>
<dbReference type="Pfam" id="PF08281">
    <property type="entry name" value="Sigma70_r4_2"/>
    <property type="match status" value="1"/>
</dbReference>
<feature type="domain" description="RNA polymerase sigma factor 70 region 4 type 2" evidence="7">
    <location>
        <begin position="121"/>
        <end position="158"/>
    </location>
</feature>
<dbReference type="EMBL" id="JPVP01000058">
    <property type="protein sequence ID" value="KGR83196.1"/>
    <property type="molecule type" value="Genomic_DNA"/>
</dbReference>
<dbReference type="InterPro" id="IPR039425">
    <property type="entry name" value="RNA_pol_sigma-70-like"/>
</dbReference>
<sequence>MDSHLLLEIYKKQAKMIYFYLKKNGCSHEDAEDIVQESYTKFIAYSSGVPSDKVLSYIFTISMNEFKKLLRKRGKEQSISIDDDHFWNNFANDLDTELSVLTIEMNHEIAFVLDRIQEVFKQLLLLKYELELSYKEIALLLGMKEETVRTYLFRARKEFQKKWRELHE</sequence>
<dbReference type="PANTHER" id="PTHR43133">
    <property type="entry name" value="RNA POLYMERASE ECF-TYPE SIGMA FACTO"/>
    <property type="match status" value="1"/>
</dbReference>
<evidence type="ECO:0000256" key="5">
    <source>
        <dbReference type="ARBA" id="ARBA00023163"/>
    </source>
</evidence>
<evidence type="ECO:0000313" key="9">
    <source>
        <dbReference type="Proteomes" id="UP000030437"/>
    </source>
</evidence>
<evidence type="ECO:0000259" key="6">
    <source>
        <dbReference type="Pfam" id="PF04542"/>
    </source>
</evidence>
<evidence type="ECO:0000256" key="1">
    <source>
        <dbReference type="ARBA" id="ARBA00010641"/>
    </source>
</evidence>
<dbReference type="SUPFAM" id="SSF88659">
    <property type="entry name" value="Sigma3 and sigma4 domains of RNA polymerase sigma factors"/>
    <property type="match status" value="1"/>
</dbReference>
<dbReference type="GO" id="GO:0016987">
    <property type="term" value="F:sigma factor activity"/>
    <property type="evidence" value="ECO:0007669"/>
    <property type="project" value="UniProtKB-KW"/>
</dbReference>
<reference evidence="8 9" key="1">
    <citation type="submission" date="2014-02" db="EMBL/GenBank/DDBJ databases">
        <title>Draft genome sequence of Lysinibacillus odysseyi NBRC 100172.</title>
        <authorList>
            <person name="Zhang F."/>
            <person name="Wang G."/>
            <person name="Zhang L."/>
        </authorList>
    </citation>
    <scope>NUCLEOTIDE SEQUENCE [LARGE SCALE GENOMIC DNA]</scope>
    <source>
        <strain evidence="8 9">NBRC 100172</strain>
    </source>
</reference>
<dbReference type="InterPro" id="IPR014284">
    <property type="entry name" value="RNA_pol_sigma-70_dom"/>
</dbReference>
<evidence type="ECO:0000256" key="4">
    <source>
        <dbReference type="ARBA" id="ARBA00023125"/>
    </source>
</evidence>
<dbReference type="Gene3D" id="1.10.10.10">
    <property type="entry name" value="Winged helix-like DNA-binding domain superfamily/Winged helix DNA-binding domain"/>
    <property type="match status" value="1"/>
</dbReference>
<dbReference type="STRING" id="1220589.CD32_15195"/>
<dbReference type="InterPro" id="IPR013249">
    <property type="entry name" value="RNA_pol_sigma70_r4_t2"/>
</dbReference>
<dbReference type="GO" id="GO:0003677">
    <property type="term" value="F:DNA binding"/>
    <property type="evidence" value="ECO:0007669"/>
    <property type="project" value="UniProtKB-KW"/>
</dbReference>
<dbReference type="OrthoDB" id="9784984at2"/>
<keyword evidence="5" id="KW-0804">Transcription</keyword>
<dbReference type="GO" id="GO:0006352">
    <property type="term" value="P:DNA-templated transcription initiation"/>
    <property type="evidence" value="ECO:0007669"/>
    <property type="project" value="InterPro"/>
</dbReference>
<dbReference type="SUPFAM" id="SSF88946">
    <property type="entry name" value="Sigma2 domain of RNA polymerase sigma factors"/>
    <property type="match status" value="1"/>
</dbReference>
<dbReference type="Gene3D" id="1.10.1740.10">
    <property type="match status" value="1"/>
</dbReference>
<organism evidence="8 9">
    <name type="scientific">Lysinibacillus odysseyi 34hs-1 = NBRC 100172</name>
    <dbReference type="NCBI Taxonomy" id="1220589"/>
    <lineage>
        <taxon>Bacteria</taxon>
        <taxon>Bacillati</taxon>
        <taxon>Bacillota</taxon>
        <taxon>Bacilli</taxon>
        <taxon>Bacillales</taxon>
        <taxon>Bacillaceae</taxon>
        <taxon>Lysinibacillus</taxon>
    </lineage>
</organism>
<dbReference type="InterPro" id="IPR013325">
    <property type="entry name" value="RNA_pol_sigma_r2"/>
</dbReference>
<dbReference type="eggNOG" id="COG1595">
    <property type="taxonomic scope" value="Bacteria"/>
</dbReference>
<dbReference type="InterPro" id="IPR036388">
    <property type="entry name" value="WH-like_DNA-bd_sf"/>
</dbReference>
<feature type="domain" description="RNA polymerase sigma-70 region 2" evidence="6">
    <location>
        <begin position="10"/>
        <end position="75"/>
    </location>
</feature>
<evidence type="ECO:0000259" key="7">
    <source>
        <dbReference type="Pfam" id="PF08281"/>
    </source>
</evidence>
<dbReference type="PANTHER" id="PTHR43133:SF8">
    <property type="entry name" value="RNA POLYMERASE SIGMA FACTOR HI_1459-RELATED"/>
    <property type="match status" value="1"/>
</dbReference>
<dbReference type="Proteomes" id="UP000030437">
    <property type="component" value="Unassembled WGS sequence"/>
</dbReference>
<proteinExistence type="inferred from homology"/>
<keyword evidence="3" id="KW-0731">Sigma factor</keyword>
<comment type="similarity">
    <text evidence="1">Belongs to the sigma-70 factor family. ECF subfamily.</text>
</comment>
<keyword evidence="2" id="KW-0805">Transcription regulation</keyword>
<comment type="caution">
    <text evidence="8">The sequence shown here is derived from an EMBL/GenBank/DDBJ whole genome shotgun (WGS) entry which is preliminary data.</text>
</comment>
<evidence type="ECO:0000313" key="8">
    <source>
        <dbReference type="EMBL" id="KGR83196.1"/>
    </source>
</evidence>
<accession>A0A0A3IEJ0</accession>
<name>A0A0A3IEJ0_9BACI</name>
<dbReference type="NCBIfam" id="TIGR02937">
    <property type="entry name" value="sigma70-ECF"/>
    <property type="match status" value="1"/>
</dbReference>
<dbReference type="InterPro" id="IPR013324">
    <property type="entry name" value="RNA_pol_sigma_r3/r4-like"/>
</dbReference>
<keyword evidence="9" id="KW-1185">Reference proteome</keyword>
<dbReference type="InterPro" id="IPR007627">
    <property type="entry name" value="RNA_pol_sigma70_r2"/>
</dbReference>
<keyword evidence="4" id="KW-0238">DNA-binding</keyword>
<gene>
    <name evidence="8" type="ORF">CD32_15195</name>
</gene>
<dbReference type="Pfam" id="PF04542">
    <property type="entry name" value="Sigma70_r2"/>
    <property type="match status" value="1"/>
</dbReference>